<accession>A0ABY7NRV0</accession>
<sequence length="248" mass="26561">MSVAASFGRAADYDAHAAVQRLVVDRLADRIAALPLPPQPRILEIGCGTGLLGVALADRLPDARWLMTDLSPAMLDRARQRFAGRETIDFAVMDGERPDVSGPFDLICSSLAFQWFADLPAAIDRLRGLLAPHGVLAFTTLAEGSFREWRDAHGDRPAGTRDYPSAEALAAPGLTIAMETIPMAHRDARDFLRAVKGIGAGVPRPGHRPLGPRDLRAVMRRFEAMGSVASYVVATGLAGPLSTRSISA</sequence>
<dbReference type="CDD" id="cd02440">
    <property type="entry name" value="AdoMet_MTases"/>
    <property type="match status" value="1"/>
</dbReference>
<dbReference type="PANTHER" id="PTHR43861">
    <property type="entry name" value="TRANS-ACONITATE 2-METHYLTRANSFERASE-RELATED"/>
    <property type="match status" value="1"/>
</dbReference>
<keyword evidence="2" id="KW-0808">Transferase</keyword>
<name>A0ABY7NRV0_9SPHN</name>
<gene>
    <name evidence="2" type="ORF">PBT88_03970</name>
</gene>
<proteinExistence type="predicted"/>
<evidence type="ECO:0000259" key="1">
    <source>
        <dbReference type="Pfam" id="PF08242"/>
    </source>
</evidence>
<dbReference type="InterPro" id="IPR029063">
    <property type="entry name" value="SAM-dependent_MTases_sf"/>
</dbReference>
<dbReference type="GO" id="GO:0008168">
    <property type="term" value="F:methyltransferase activity"/>
    <property type="evidence" value="ECO:0007669"/>
    <property type="project" value="UniProtKB-KW"/>
</dbReference>
<evidence type="ECO:0000313" key="3">
    <source>
        <dbReference type="Proteomes" id="UP001210865"/>
    </source>
</evidence>
<dbReference type="Gene3D" id="3.40.50.150">
    <property type="entry name" value="Vaccinia Virus protein VP39"/>
    <property type="match status" value="1"/>
</dbReference>
<dbReference type="RefSeq" id="WP_270077937.1">
    <property type="nucleotide sequence ID" value="NZ_CP115174.1"/>
</dbReference>
<keyword evidence="3" id="KW-1185">Reference proteome</keyword>
<dbReference type="SUPFAM" id="SSF53335">
    <property type="entry name" value="S-adenosyl-L-methionine-dependent methyltransferases"/>
    <property type="match status" value="1"/>
</dbReference>
<dbReference type="Pfam" id="PF08242">
    <property type="entry name" value="Methyltransf_12"/>
    <property type="match status" value="1"/>
</dbReference>
<dbReference type="Proteomes" id="UP001210865">
    <property type="component" value="Chromosome"/>
</dbReference>
<organism evidence="2 3">
    <name type="scientific">Sphingomonas abietis</name>
    <dbReference type="NCBI Taxonomy" id="3012344"/>
    <lineage>
        <taxon>Bacteria</taxon>
        <taxon>Pseudomonadati</taxon>
        <taxon>Pseudomonadota</taxon>
        <taxon>Alphaproteobacteria</taxon>
        <taxon>Sphingomonadales</taxon>
        <taxon>Sphingomonadaceae</taxon>
        <taxon>Sphingomonas</taxon>
    </lineage>
</organism>
<evidence type="ECO:0000313" key="2">
    <source>
        <dbReference type="EMBL" id="WBO23302.1"/>
    </source>
</evidence>
<dbReference type="EMBL" id="CP115174">
    <property type="protein sequence ID" value="WBO23302.1"/>
    <property type="molecule type" value="Genomic_DNA"/>
</dbReference>
<keyword evidence="2" id="KW-0489">Methyltransferase</keyword>
<feature type="domain" description="Methyltransferase type 12" evidence="1">
    <location>
        <begin position="43"/>
        <end position="136"/>
    </location>
</feature>
<dbReference type="GO" id="GO:0032259">
    <property type="term" value="P:methylation"/>
    <property type="evidence" value="ECO:0007669"/>
    <property type="project" value="UniProtKB-KW"/>
</dbReference>
<protein>
    <submittedName>
        <fullName evidence="2">Methyltransferase</fullName>
    </submittedName>
</protein>
<dbReference type="PANTHER" id="PTHR43861:SF1">
    <property type="entry name" value="TRANS-ACONITATE 2-METHYLTRANSFERASE"/>
    <property type="match status" value="1"/>
</dbReference>
<dbReference type="InterPro" id="IPR013217">
    <property type="entry name" value="Methyltransf_12"/>
</dbReference>
<reference evidence="2 3" key="1">
    <citation type="submission" date="2022-12" db="EMBL/GenBank/DDBJ databases">
        <title>Sphingomonas abieness sp. nov., an endophytic bacterium isolated from Abies koreana.</title>
        <authorList>
            <person name="Jiang L."/>
            <person name="Lee J."/>
        </authorList>
    </citation>
    <scope>NUCLEOTIDE SEQUENCE [LARGE SCALE GENOMIC DNA]</scope>
    <source>
        <strain evidence="3">PAMB 00755</strain>
    </source>
</reference>